<comment type="catalytic activity">
    <reaction evidence="4">
        <text>NAD(+) + H2O = ADP-D-ribose + nicotinamide + H(+)</text>
        <dbReference type="Rhea" id="RHEA:16301"/>
        <dbReference type="ChEBI" id="CHEBI:15377"/>
        <dbReference type="ChEBI" id="CHEBI:15378"/>
        <dbReference type="ChEBI" id="CHEBI:17154"/>
        <dbReference type="ChEBI" id="CHEBI:57540"/>
        <dbReference type="ChEBI" id="CHEBI:57967"/>
        <dbReference type="EC" id="3.2.2.6"/>
    </reaction>
    <physiologicalReaction direction="left-to-right" evidence="4">
        <dbReference type="Rhea" id="RHEA:16302"/>
    </physiologicalReaction>
</comment>
<dbReference type="SUPFAM" id="SSF52200">
    <property type="entry name" value="Toll/Interleukin receptor TIR domain"/>
    <property type="match status" value="1"/>
</dbReference>
<dbReference type="Gene3D" id="3.40.50.10140">
    <property type="entry name" value="Toll/interleukin-1 receptor homology (TIR) domain"/>
    <property type="match status" value="1"/>
</dbReference>
<accession>A0A816JGA6</accession>
<dbReference type="InterPro" id="IPR035897">
    <property type="entry name" value="Toll_tir_struct_dom_sf"/>
</dbReference>
<dbReference type="Pfam" id="PF01582">
    <property type="entry name" value="TIR"/>
    <property type="match status" value="1"/>
</dbReference>
<name>A0A816JGA6_BRANA</name>
<gene>
    <name evidence="6" type="ORF">DARMORV10_C04P55450.1</name>
</gene>
<dbReference type="PROSITE" id="PS50104">
    <property type="entry name" value="TIR"/>
    <property type="match status" value="1"/>
</dbReference>
<dbReference type="SMR" id="A0A816JGA6"/>
<dbReference type="InterPro" id="IPR000157">
    <property type="entry name" value="TIR_dom"/>
</dbReference>
<evidence type="ECO:0000313" key="6">
    <source>
        <dbReference type="EMBL" id="CAF1862260.1"/>
    </source>
</evidence>
<evidence type="ECO:0000256" key="2">
    <source>
        <dbReference type="ARBA" id="ARBA00022801"/>
    </source>
</evidence>
<dbReference type="EC" id="3.2.2.6" evidence="1"/>
<feature type="domain" description="TIR" evidence="5">
    <location>
        <begin position="14"/>
        <end position="178"/>
    </location>
</feature>
<evidence type="ECO:0000256" key="4">
    <source>
        <dbReference type="ARBA" id="ARBA00047304"/>
    </source>
</evidence>
<dbReference type="PANTHER" id="PTHR32009:SF39">
    <property type="entry name" value="TIR DOMAIN-CONTAINING PROTEIN"/>
    <property type="match status" value="1"/>
</dbReference>
<dbReference type="EMBL" id="HG994368">
    <property type="protein sequence ID" value="CAF1862260.1"/>
    <property type="molecule type" value="Genomic_DNA"/>
</dbReference>
<dbReference type="FunFam" id="3.40.50.10140:FF:000007">
    <property type="entry name" value="Disease resistance protein (TIR-NBS-LRR class)"/>
    <property type="match status" value="1"/>
</dbReference>
<dbReference type="SMART" id="SM00255">
    <property type="entry name" value="TIR"/>
    <property type="match status" value="1"/>
</dbReference>
<reference evidence="6" key="1">
    <citation type="submission" date="2021-01" db="EMBL/GenBank/DDBJ databases">
        <authorList>
            <consortium name="Genoscope - CEA"/>
            <person name="William W."/>
        </authorList>
    </citation>
    <scope>NUCLEOTIDE SEQUENCE</scope>
</reference>
<keyword evidence="3" id="KW-0520">NAD</keyword>
<organism evidence="6">
    <name type="scientific">Brassica napus</name>
    <name type="common">Rape</name>
    <dbReference type="NCBI Taxonomy" id="3708"/>
    <lineage>
        <taxon>Eukaryota</taxon>
        <taxon>Viridiplantae</taxon>
        <taxon>Streptophyta</taxon>
        <taxon>Embryophyta</taxon>
        <taxon>Tracheophyta</taxon>
        <taxon>Spermatophyta</taxon>
        <taxon>Magnoliopsida</taxon>
        <taxon>eudicotyledons</taxon>
        <taxon>Gunneridae</taxon>
        <taxon>Pentapetalae</taxon>
        <taxon>rosids</taxon>
        <taxon>malvids</taxon>
        <taxon>Brassicales</taxon>
        <taxon>Brassicaceae</taxon>
        <taxon>Brassiceae</taxon>
        <taxon>Brassica</taxon>
    </lineage>
</organism>
<dbReference type="GO" id="GO:0007165">
    <property type="term" value="P:signal transduction"/>
    <property type="evidence" value="ECO:0007669"/>
    <property type="project" value="InterPro"/>
</dbReference>
<keyword evidence="2" id="KW-0378">Hydrolase</keyword>
<dbReference type="PANTHER" id="PTHR32009">
    <property type="entry name" value="TMV RESISTANCE PROTEIN N-LIKE"/>
    <property type="match status" value="1"/>
</dbReference>
<protein>
    <recommendedName>
        <fullName evidence="1">ADP-ribosyl cyclase/cyclic ADP-ribose hydrolase</fullName>
        <ecNumber evidence="1">3.2.2.6</ecNumber>
    </recommendedName>
</protein>
<evidence type="ECO:0000256" key="3">
    <source>
        <dbReference type="ARBA" id="ARBA00023027"/>
    </source>
</evidence>
<evidence type="ECO:0000259" key="5">
    <source>
        <dbReference type="PROSITE" id="PS50104"/>
    </source>
</evidence>
<evidence type="ECO:0000256" key="1">
    <source>
        <dbReference type="ARBA" id="ARBA00011982"/>
    </source>
</evidence>
<proteinExistence type="predicted"/>
<dbReference type="Proteomes" id="UP001295469">
    <property type="component" value="Chromosome C04"/>
</dbReference>
<dbReference type="AlphaFoldDB" id="A0A816JGA6"/>
<dbReference type="GO" id="GO:0061809">
    <property type="term" value="F:NAD+ nucleosidase activity, cyclic ADP-ribose generating"/>
    <property type="evidence" value="ECO:0007669"/>
    <property type="project" value="UniProtKB-EC"/>
</dbReference>
<sequence>MSVSLEDSPSRTLWMYDVFLSFRGADVRNNFFSHLDDALKEEGIVTFSDDKELERGNLIWEGLERAMEQSRFAVVVISKDYATSHWCLRELSFLVDLAEKKRLELIPIFYETDPSKLKSGTGCFKEALEKHELRFDVEMVNSWRRALAIIGNIAGWDSNRIDDAKLVQKVTQNLSERLYSESSEEATELVGMSFHKKGIESLLSN</sequence>